<dbReference type="InterPro" id="IPR051681">
    <property type="entry name" value="Ser/Thr_Kinases-Pseudokinases"/>
</dbReference>
<gene>
    <name evidence="8" type="ORF">C2G38_1056719</name>
</gene>
<feature type="binding site" evidence="5">
    <location>
        <position position="89"/>
    </location>
    <ligand>
        <name>ATP</name>
        <dbReference type="ChEBI" id="CHEBI:30616"/>
    </ligand>
</feature>
<sequence length="380" mass="43056">MSKDINCNDAETIKHENSNDILDYIKELGELATGDETLSKYSGILVKFLTEQKVKCFDFRSSSDLKYIGKGSFSTVSSVIFEGRIYALKSLNNNIQMNKTQLKQFTRELMNLYEANHANIIKLHGISRGPMSSNFMLVLQFANGGTLFEYLGKMRRGDLYQISWNILIRTAKGITNGLTHLHKNGVIHRDLHSKNILIHDDEALIADFGLSKRNDELSTSTNNNYCAVGYTDPLFLLQGTKRKRDDKSDIYSLGVLLWELTSGIPPFHDLPIFRKIIQISNNIRPNIVDGTPPAYSDMFIKCWSAEPNDRPSLNEISRKLENLSTESIEFITNKITHNQIETEQHDSKSLDQEHNRANNSSINNNSFTDVVDNETIGNPS</sequence>
<protein>
    <submittedName>
        <fullName evidence="8">Kinase-like domain-containing protein</fullName>
    </submittedName>
</protein>
<keyword evidence="9" id="KW-1185">Reference proteome</keyword>
<dbReference type="STRING" id="44941.A0A397VH94"/>
<dbReference type="InterPro" id="IPR000719">
    <property type="entry name" value="Prot_kinase_dom"/>
</dbReference>
<dbReference type="PRINTS" id="PR00109">
    <property type="entry name" value="TYRKINASE"/>
</dbReference>
<dbReference type="Proteomes" id="UP000266673">
    <property type="component" value="Unassembled WGS sequence"/>
</dbReference>
<evidence type="ECO:0000256" key="2">
    <source>
        <dbReference type="ARBA" id="ARBA00022741"/>
    </source>
</evidence>
<proteinExistence type="predicted"/>
<evidence type="ECO:0000256" key="5">
    <source>
        <dbReference type="PROSITE-ProRule" id="PRU10141"/>
    </source>
</evidence>
<dbReference type="Gene3D" id="1.10.510.10">
    <property type="entry name" value="Transferase(Phosphotransferase) domain 1"/>
    <property type="match status" value="1"/>
</dbReference>
<comment type="caution">
    <text evidence="8">The sequence shown here is derived from an EMBL/GenBank/DDBJ whole genome shotgun (WGS) entry which is preliminary data.</text>
</comment>
<dbReference type="PANTHER" id="PTHR44329:SF288">
    <property type="entry name" value="MITOGEN-ACTIVATED PROTEIN KINASE KINASE KINASE 20"/>
    <property type="match status" value="1"/>
</dbReference>
<evidence type="ECO:0000256" key="6">
    <source>
        <dbReference type="SAM" id="MobiDB-lite"/>
    </source>
</evidence>
<dbReference type="GO" id="GO:0004674">
    <property type="term" value="F:protein serine/threonine kinase activity"/>
    <property type="evidence" value="ECO:0007669"/>
    <property type="project" value="TreeGrafter"/>
</dbReference>
<reference evidence="8 9" key="1">
    <citation type="submission" date="2018-06" db="EMBL/GenBank/DDBJ databases">
        <title>Comparative genomics reveals the genomic features of Rhizophagus irregularis, R. cerebriforme, R. diaphanum and Gigaspora rosea, and their symbiotic lifestyle signature.</title>
        <authorList>
            <person name="Morin E."/>
            <person name="San Clemente H."/>
            <person name="Chen E.C.H."/>
            <person name="De La Providencia I."/>
            <person name="Hainaut M."/>
            <person name="Kuo A."/>
            <person name="Kohler A."/>
            <person name="Murat C."/>
            <person name="Tang N."/>
            <person name="Roy S."/>
            <person name="Loubradou J."/>
            <person name="Henrissat B."/>
            <person name="Grigoriev I.V."/>
            <person name="Corradi N."/>
            <person name="Roux C."/>
            <person name="Martin F.M."/>
        </authorList>
    </citation>
    <scope>NUCLEOTIDE SEQUENCE [LARGE SCALE GENOMIC DNA]</scope>
    <source>
        <strain evidence="8 9">DAOM 194757</strain>
    </source>
</reference>
<keyword evidence="2 5" id="KW-0547">Nucleotide-binding</keyword>
<dbReference type="Pfam" id="PF07714">
    <property type="entry name" value="PK_Tyr_Ser-Thr"/>
    <property type="match status" value="1"/>
</dbReference>
<dbReference type="PANTHER" id="PTHR44329">
    <property type="entry name" value="SERINE/THREONINE-PROTEIN KINASE TNNI3K-RELATED"/>
    <property type="match status" value="1"/>
</dbReference>
<dbReference type="PROSITE" id="PS00107">
    <property type="entry name" value="PROTEIN_KINASE_ATP"/>
    <property type="match status" value="1"/>
</dbReference>
<organism evidence="8 9">
    <name type="scientific">Gigaspora rosea</name>
    <dbReference type="NCBI Taxonomy" id="44941"/>
    <lineage>
        <taxon>Eukaryota</taxon>
        <taxon>Fungi</taxon>
        <taxon>Fungi incertae sedis</taxon>
        <taxon>Mucoromycota</taxon>
        <taxon>Glomeromycotina</taxon>
        <taxon>Glomeromycetes</taxon>
        <taxon>Diversisporales</taxon>
        <taxon>Gigasporaceae</taxon>
        <taxon>Gigaspora</taxon>
    </lineage>
</organism>
<feature type="domain" description="Protein kinase" evidence="7">
    <location>
        <begin position="62"/>
        <end position="331"/>
    </location>
</feature>
<evidence type="ECO:0000313" key="8">
    <source>
        <dbReference type="EMBL" id="RIB21854.1"/>
    </source>
</evidence>
<evidence type="ECO:0000256" key="4">
    <source>
        <dbReference type="ARBA" id="ARBA00022840"/>
    </source>
</evidence>
<name>A0A397VH94_9GLOM</name>
<feature type="compositionally biased region" description="Basic and acidic residues" evidence="6">
    <location>
        <begin position="342"/>
        <end position="356"/>
    </location>
</feature>
<keyword evidence="1" id="KW-0808">Transferase</keyword>
<dbReference type="OrthoDB" id="346907at2759"/>
<dbReference type="InterPro" id="IPR011009">
    <property type="entry name" value="Kinase-like_dom_sf"/>
</dbReference>
<keyword evidence="4 5" id="KW-0067">ATP-binding</keyword>
<feature type="region of interest" description="Disordered" evidence="6">
    <location>
        <begin position="342"/>
        <end position="380"/>
    </location>
</feature>
<accession>A0A397VH94</accession>
<evidence type="ECO:0000256" key="1">
    <source>
        <dbReference type="ARBA" id="ARBA00022679"/>
    </source>
</evidence>
<dbReference type="SUPFAM" id="SSF56112">
    <property type="entry name" value="Protein kinase-like (PK-like)"/>
    <property type="match status" value="1"/>
</dbReference>
<evidence type="ECO:0000259" key="7">
    <source>
        <dbReference type="PROSITE" id="PS50011"/>
    </source>
</evidence>
<dbReference type="InterPro" id="IPR017441">
    <property type="entry name" value="Protein_kinase_ATP_BS"/>
</dbReference>
<dbReference type="PROSITE" id="PS50011">
    <property type="entry name" value="PROTEIN_KINASE_DOM"/>
    <property type="match status" value="1"/>
</dbReference>
<evidence type="ECO:0000256" key="3">
    <source>
        <dbReference type="ARBA" id="ARBA00022777"/>
    </source>
</evidence>
<evidence type="ECO:0000313" key="9">
    <source>
        <dbReference type="Proteomes" id="UP000266673"/>
    </source>
</evidence>
<dbReference type="AlphaFoldDB" id="A0A397VH94"/>
<dbReference type="EMBL" id="QKWP01000338">
    <property type="protein sequence ID" value="RIB21854.1"/>
    <property type="molecule type" value="Genomic_DNA"/>
</dbReference>
<keyword evidence="3 8" id="KW-0418">Kinase</keyword>
<dbReference type="GO" id="GO:0005524">
    <property type="term" value="F:ATP binding"/>
    <property type="evidence" value="ECO:0007669"/>
    <property type="project" value="UniProtKB-UniRule"/>
</dbReference>
<dbReference type="InterPro" id="IPR001245">
    <property type="entry name" value="Ser-Thr/Tyr_kinase_cat_dom"/>
</dbReference>